<evidence type="ECO:0000259" key="4">
    <source>
        <dbReference type="Pfam" id="PF00155"/>
    </source>
</evidence>
<keyword evidence="1 5" id="KW-0032">Aminotransferase</keyword>
<dbReference type="eggNOG" id="COG0079">
    <property type="taxonomic scope" value="Bacteria"/>
</dbReference>
<sequence>MKGGIYILKHGGDIYTEGTLIGRKLLDFSSNVNPISISKDFKENIGEALEKVPLYPDIKYRELKNNILNYLFKSNEYFNGNAYGKEHFNSIGIENIIVGNGAAEILDLVISYLNSITIVVPSFVEYEDFSKKHKLNINYSFLNEFMEYDYEDIFTQIQNTEGLIMANPNNPNGCIIDHCKFKNILDYCEAHNKLVIIDEAFIEFVLDNNKSIINYIHNYSCIVIVRAITKFFSMAGVRLGYAISRNNKLLDFIISNQNPWTVNCFAEVAAKYALFDEKFIDESKNWLISERTFMKKSLNHIKIIQKVYESKANYFLCKIKGITSSELLKQLMEKGILIRNCNNYTGLNDSFVRIAIKTRDMNETIIKALSEISS</sequence>
<dbReference type="SUPFAM" id="SSF53383">
    <property type="entry name" value="PLP-dependent transferases"/>
    <property type="match status" value="1"/>
</dbReference>
<keyword evidence="6" id="KW-1185">Reference proteome</keyword>
<gene>
    <name evidence="5" type="ORF">IO99_08495</name>
</gene>
<comment type="caution">
    <text evidence="5">The sequence shown here is derived from an EMBL/GenBank/DDBJ whole genome shotgun (WGS) entry which is preliminary data.</text>
</comment>
<dbReference type="InterPro" id="IPR015422">
    <property type="entry name" value="PyrdxlP-dep_Trfase_small"/>
</dbReference>
<dbReference type="CDD" id="cd00609">
    <property type="entry name" value="AAT_like"/>
    <property type="match status" value="1"/>
</dbReference>
<dbReference type="GO" id="GO:0008483">
    <property type="term" value="F:transaminase activity"/>
    <property type="evidence" value="ECO:0007669"/>
    <property type="project" value="UniProtKB-KW"/>
</dbReference>
<evidence type="ECO:0000313" key="5">
    <source>
        <dbReference type="EMBL" id="KEZ86741.1"/>
    </source>
</evidence>
<name>A0A084JCQ7_9CLOT</name>
<dbReference type="PANTHER" id="PTHR43643">
    <property type="entry name" value="HISTIDINOL-PHOSPHATE AMINOTRANSFERASE 2"/>
    <property type="match status" value="1"/>
</dbReference>
<evidence type="ECO:0000256" key="1">
    <source>
        <dbReference type="ARBA" id="ARBA00022576"/>
    </source>
</evidence>
<dbReference type="AlphaFoldDB" id="A0A084JCQ7"/>
<dbReference type="RefSeq" id="WP_035132257.1">
    <property type="nucleotide sequence ID" value="NZ_JPMD01000018.1"/>
</dbReference>
<dbReference type="PANTHER" id="PTHR43643:SF3">
    <property type="entry name" value="HISTIDINOL-PHOSPHATE AMINOTRANSFERASE"/>
    <property type="match status" value="1"/>
</dbReference>
<dbReference type="InterPro" id="IPR015421">
    <property type="entry name" value="PyrdxlP-dep_Trfase_major"/>
</dbReference>
<keyword evidence="2 5" id="KW-0808">Transferase</keyword>
<dbReference type="Gene3D" id="3.90.1150.10">
    <property type="entry name" value="Aspartate Aminotransferase, domain 1"/>
    <property type="match status" value="1"/>
</dbReference>
<reference evidence="5 6" key="1">
    <citation type="submission" date="2014-07" db="EMBL/GenBank/DDBJ databases">
        <title>Draft genome of Clostridium sulfidigenes 113A isolated from sediments associated with methane hydrate from Krishna Godavari basin.</title>
        <authorList>
            <person name="Honkalas V.S."/>
            <person name="Dabir A.P."/>
            <person name="Arora P."/>
            <person name="Dhakephalkar P.K."/>
        </authorList>
    </citation>
    <scope>NUCLEOTIDE SEQUENCE [LARGE SCALE GENOMIC DNA]</scope>
    <source>
        <strain evidence="5 6">113A</strain>
    </source>
</reference>
<evidence type="ECO:0000256" key="3">
    <source>
        <dbReference type="ARBA" id="ARBA00022898"/>
    </source>
</evidence>
<dbReference type="InterPro" id="IPR050106">
    <property type="entry name" value="HistidinolP_aminotransfase"/>
</dbReference>
<dbReference type="Gene3D" id="3.40.640.10">
    <property type="entry name" value="Type I PLP-dependent aspartate aminotransferase-like (Major domain)"/>
    <property type="match status" value="1"/>
</dbReference>
<dbReference type="GO" id="GO:0030170">
    <property type="term" value="F:pyridoxal phosphate binding"/>
    <property type="evidence" value="ECO:0007669"/>
    <property type="project" value="InterPro"/>
</dbReference>
<organism evidence="5 6">
    <name type="scientific">Clostridium sulfidigenes</name>
    <dbReference type="NCBI Taxonomy" id="318464"/>
    <lineage>
        <taxon>Bacteria</taxon>
        <taxon>Bacillati</taxon>
        <taxon>Bacillota</taxon>
        <taxon>Clostridia</taxon>
        <taxon>Eubacteriales</taxon>
        <taxon>Clostridiaceae</taxon>
        <taxon>Clostridium</taxon>
    </lineage>
</organism>
<dbReference type="InterPro" id="IPR015424">
    <property type="entry name" value="PyrdxlP-dep_Trfase"/>
</dbReference>
<evidence type="ECO:0000313" key="6">
    <source>
        <dbReference type="Proteomes" id="UP000028542"/>
    </source>
</evidence>
<dbReference type="EMBL" id="JPMD01000018">
    <property type="protein sequence ID" value="KEZ86741.1"/>
    <property type="molecule type" value="Genomic_DNA"/>
</dbReference>
<keyword evidence="3" id="KW-0663">Pyridoxal phosphate</keyword>
<feature type="domain" description="Aminotransferase class I/classII large" evidence="4">
    <location>
        <begin position="24"/>
        <end position="369"/>
    </location>
</feature>
<dbReference type="InterPro" id="IPR004839">
    <property type="entry name" value="Aminotransferase_I/II_large"/>
</dbReference>
<accession>A0A084JCQ7</accession>
<dbReference type="Proteomes" id="UP000028542">
    <property type="component" value="Unassembled WGS sequence"/>
</dbReference>
<dbReference type="Pfam" id="PF00155">
    <property type="entry name" value="Aminotran_1_2"/>
    <property type="match status" value="1"/>
</dbReference>
<evidence type="ECO:0000256" key="2">
    <source>
        <dbReference type="ARBA" id="ARBA00022679"/>
    </source>
</evidence>
<protein>
    <submittedName>
        <fullName evidence="5">Aspartate aminotransferase</fullName>
    </submittedName>
</protein>
<proteinExistence type="predicted"/>
<dbReference type="STRING" id="318464.IO99_08495"/>